<dbReference type="InterPro" id="IPR001296">
    <property type="entry name" value="Glyco_trans_1"/>
</dbReference>
<dbReference type="PANTHER" id="PTHR45947:SF3">
    <property type="entry name" value="SULFOQUINOVOSYL TRANSFERASE SQD2"/>
    <property type="match status" value="1"/>
</dbReference>
<evidence type="ECO:0000313" key="3">
    <source>
        <dbReference type="EMBL" id="NDY96314.1"/>
    </source>
</evidence>
<dbReference type="InterPro" id="IPR028098">
    <property type="entry name" value="Glyco_trans_4-like_N"/>
</dbReference>
<keyword evidence="3" id="KW-0808">Transferase</keyword>
<sequence>MRILHIGKFFYPSHGGMENFLYDLLRANVGSEIDEACLVHAERGQLAGEQDLADLPFLERLVRVKVHGHLSYAPISPGYPMALERMLQDFRPDLLHLHLPNVSAFAVLFSRRARSVPWLVHWHSDVVGPGLERKLKLLYPFYRPFEQALLRRARRVIATSPPYLESSVALAPWRDKCQVVPLGLDPARVEVDSSKPSLWPSQGRLRVLGVGRLTRYKGFETLVRAALAVPEVELKIVGGGELRRSLGSLLERAGCPDQIELTGAVDDGARNRLLADCDLVCLPSINRAEAFGLILLEAMAAGKPVLVSDVQGSGMGWVVQTAAAGWLFTPANQEELAAKLRHIAASSVELLEIGRRAKTAFSEHFHISKTAGQLQAVWKNYCP</sequence>
<proteinExistence type="predicted"/>
<dbReference type="GO" id="GO:0016757">
    <property type="term" value="F:glycosyltransferase activity"/>
    <property type="evidence" value="ECO:0007669"/>
    <property type="project" value="InterPro"/>
</dbReference>
<organism evidence="3 4">
    <name type="scientific">Wenzhouxiangella limi</name>
    <dbReference type="NCBI Taxonomy" id="2707351"/>
    <lineage>
        <taxon>Bacteria</taxon>
        <taxon>Pseudomonadati</taxon>
        <taxon>Pseudomonadota</taxon>
        <taxon>Gammaproteobacteria</taxon>
        <taxon>Chromatiales</taxon>
        <taxon>Wenzhouxiangellaceae</taxon>
        <taxon>Wenzhouxiangella</taxon>
    </lineage>
</organism>
<dbReference type="Gene3D" id="3.40.50.2000">
    <property type="entry name" value="Glycogen Phosphorylase B"/>
    <property type="match status" value="2"/>
</dbReference>
<dbReference type="EMBL" id="JAAGSC010000042">
    <property type="protein sequence ID" value="NDY96314.1"/>
    <property type="molecule type" value="Genomic_DNA"/>
</dbReference>
<gene>
    <name evidence="3" type="ORF">G3I74_11295</name>
</gene>
<feature type="domain" description="Glycosyl transferase family 1" evidence="1">
    <location>
        <begin position="203"/>
        <end position="351"/>
    </location>
</feature>
<keyword evidence="4" id="KW-1185">Reference proteome</keyword>
<dbReference type="SUPFAM" id="SSF53756">
    <property type="entry name" value="UDP-Glycosyltransferase/glycogen phosphorylase"/>
    <property type="match status" value="1"/>
</dbReference>
<protein>
    <submittedName>
        <fullName evidence="3">Glycosyltransferase</fullName>
    </submittedName>
</protein>
<dbReference type="Pfam" id="PF00534">
    <property type="entry name" value="Glycos_transf_1"/>
    <property type="match status" value="1"/>
</dbReference>
<comment type="caution">
    <text evidence="3">The sequence shown here is derived from an EMBL/GenBank/DDBJ whole genome shotgun (WGS) entry which is preliminary data.</text>
</comment>
<evidence type="ECO:0000259" key="1">
    <source>
        <dbReference type="Pfam" id="PF00534"/>
    </source>
</evidence>
<dbReference type="AlphaFoldDB" id="A0A845V0R0"/>
<dbReference type="Pfam" id="PF13579">
    <property type="entry name" value="Glyco_trans_4_4"/>
    <property type="match status" value="1"/>
</dbReference>
<reference evidence="3 4" key="1">
    <citation type="submission" date="2020-02" db="EMBL/GenBank/DDBJ databases">
        <authorList>
            <person name="Zhang X.-Y."/>
        </authorList>
    </citation>
    <scope>NUCLEOTIDE SEQUENCE [LARGE SCALE GENOMIC DNA]</scope>
    <source>
        <strain evidence="3 4">C33</strain>
    </source>
</reference>
<dbReference type="Proteomes" id="UP000484885">
    <property type="component" value="Unassembled WGS sequence"/>
</dbReference>
<accession>A0A845V0R0</accession>
<name>A0A845V0R0_9GAMM</name>
<dbReference type="RefSeq" id="WP_164211716.1">
    <property type="nucleotide sequence ID" value="NZ_JAAGSC010000042.1"/>
</dbReference>
<feature type="domain" description="Glycosyltransferase subfamily 4-like N-terminal" evidence="2">
    <location>
        <begin position="15"/>
        <end position="183"/>
    </location>
</feature>
<evidence type="ECO:0000313" key="4">
    <source>
        <dbReference type="Proteomes" id="UP000484885"/>
    </source>
</evidence>
<evidence type="ECO:0000259" key="2">
    <source>
        <dbReference type="Pfam" id="PF13579"/>
    </source>
</evidence>
<dbReference type="InterPro" id="IPR050194">
    <property type="entry name" value="Glycosyltransferase_grp1"/>
</dbReference>
<dbReference type="PANTHER" id="PTHR45947">
    <property type="entry name" value="SULFOQUINOVOSYL TRANSFERASE SQD2"/>
    <property type="match status" value="1"/>
</dbReference>